<dbReference type="PROSITE" id="PS50294">
    <property type="entry name" value="WD_REPEATS_REGION"/>
    <property type="match status" value="2"/>
</dbReference>
<feature type="repeat" description="WD" evidence="6">
    <location>
        <begin position="144"/>
        <end position="186"/>
    </location>
</feature>
<evidence type="ECO:0000256" key="7">
    <source>
        <dbReference type="SAM" id="MobiDB-lite"/>
    </source>
</evidence>
<dbReference type="PROSITE" id="PS50082">
    <property type="entry name" value="WD_REPEATS_2"/>
    <property type="match status" value="3"/>
</dbReference>
<dbReference type="Pfam" id="PF00400">
    <property type="entry name" value="WD40"/>
    <property type="match status" value="5"/>
</dbReference>
<dbReference type="GO" id="GO:0030674">
    <property type="term" value="F:protein-macromolecule adaptor activity"/>
    <property type="evidence" value="ECO:0007669"/>
    <property type="project" value="TreeGrafter"/>
</dbReference>
<evidence type="ECO:0000256" key="1">
    <source>
        <dbReference type="ARBA" id="ARBA00004906"/>
    </source>
</evidence>
<reference evidence="8" key="1">
    <citation type="submission" date="2022-01" db="EMBL/GenBank/DDBJ databases">
        <authorList>
            <person name="King R."/>
        </authorList>
    </citation>
    <scope>NUCLEOTIDE SEQUENCE</scope>
</reference>
<evidence type="ECO:0000313" key="9">
    <source>
        <dbReference type="Proteomes" id="UP001153620"/>
    </source>
</evidence>
<dbReference type="PANTHER" id="PTHR22852:SF0">
    <property type="entry name" value="DENTICLELESS PROTEIN HOMOLOG"/>
    <property type="match status" value="1"/>
</dbReference>
<dbReference type="SMART" id="SM00320">
    <property type="entry name" value="WD40"/>
    <property type="match status" value="6"/>
</dbReference>
<dbReference type="InterPro" id="IPR020472">
    <property type="entry name" value="WD40_PAC1"/>
</dbReference>
<dbReference type="InterPro" id="IPR019775">
    <property type="entry name" value="WD40_repeat_CS"/>
</dbReference>
<dbReference type="Proteomes" id="UP001153620">
    <property type="component" value="Chromosome 1"/>
</dbReference>
<evidence type="ECO:0000256" key="2">
    <source>
        <dbReference type="ARBA" id="ARBA00022574"/>
    </source>
</evidence>
<dbReference type="Gene3D" id="2.130.10.10">
    <property type="entry name" value="YVTN repeat-like/Quinoprotein amine dehydrogenase"/>
    <property type="match status" value="2"/>
</dbReference>
<sequence>MGKIINSVIRLNNRQYGKYYENSYDNSLSRLMVRPWDNWRGINASGVGELNSDPPIFAAKFATLENYNHILAIANEDGRIALQNTFVKKTINEELSLEGDQCHFNAVFDIAWMPHHLKLISASGDHTARLWDVSTSKLTSIREFNGHSRSVKVATFPKNNCNMFATGGRDGNIIIWDTRTNHEVIQHSTTNIENRIQNAHFGSHTGPATPSSRRRNARNTTPKLPTNVTNSSVTGLVFQDENTLISCGPGDGFIKAWDLRRCYSTLKKEPISKYNLPYAGSSTLKGFTNLIVDDDGSRLYASCMDSNIYCYNISTFSKDPFMVYTGAQIKSFYIKTCLSPDGEYLLSGSSDEKAYIWNVKNPIPLVSLVGHAFEVTSVAWSHHQNNLDGGNMCIVTCSDDACHKVWRIGQEELPKDEEVLLRGNAELNPEYYSSYKVKQPLPIKQQFKLLESTPRSIKRFIEQSETTPTTMNSTIKDNSSVISINTGRKRSFHEICDHESDNQKSDVKRPNLETRGRRLFSPNDCSATYHENDLIIDGPSRSLTTILEELDSPQSKNFQNHSPSPVKRQLNILCSPEPLRKFASPLKKDRSLALLNSPTTNLPNYVLDPREAPHLTNLASPQRKVKKENVDWLTKMRKQKLLSLGNGLERSLLSQQSQLTIENLSDNVDKLKSIENKSDNNDGKRVQQKKNGTSILKFFSVKPTTSSS</sequence>
<evidence type="ECO:0008006" key="10">
    <source>
        <dbReference type="Google" id="ProtNLM"/>
    </source>
</evidence>
<dbReference type="InterPro" id="IPR036322">
    <property type="entry name" value="WD40_repeat_dom_sf"/>
</dbReference>
<dbReference type="GO" id="GO:0007095">
    <property type="term" value="P:mitotic G2 DNA damage checkpoint signaling"/>
    <property type="evidence" value="ECO:0007669"/>
    <property type="project" value="TreeGrafter"/>
</dbReference>
<evidence type="ECO:0000313" key="8">
    <source>
        <dbReference type="EMBL" id="CAG9801384.1"/>
    </source>
</evidence>
<feature type="repeat" description="WD" evidence="6">
    <location>
        <begin position="100"/>
        <end position="141"/>
    </location>
</feature>
<protein>
    <recommendedName>
        <fullName evidence="10">Protein lethal(2)denticleless</fullName>
    </recommendedName>
</protein>
<feature type="repeat" description="WD" evidence="6">
    <location>
        <begin position="338"/>
        <end position="367"/>
    </location>
</feature>
<comment type="similarity">
    <text evidence="5">Belongs to the WD repeat cdt2 family.</text>
</comment>
<organism evidence="8 9">
    <name type="scientific">Chironomus riparius</name>
    <dbReference type="NCBI Taxonomy" id="315576"/>
    <lineage>
        <taxon>Eukaryota</taxon>
        <taxon>Metazoa</taxon>
        <taxon>Ecdysozoa</taxon>
        <taxon>Arthropoda</taxon>
        <taxon>Hexapoda</taxon>
        <taxon>Insecta</taxon>
        <taxon>Pterygota</taxon>
        <taxon>Neoptera</taxon>
        <taxon>Endopterygota</taxon>
        <taxon>Diptera</taxon>
        <taxon>Nematocera</taxon>
        <taxon>Chironomoidea</taxon>
        <taxon>Chironomidae</taxon>
        <taxon>Chironominae</taxon>
        <taxon>Chironomus</taxon>
    </lineage>
</organism>
<evidence type="ECO:0000256" key="5">
    <source>
        <dbReference type="ARBA" id="ARBA00038344"/>
    </source>
</evidence>
<dbReference type="SUPFAM" id="SSF50978">
    <property type="entry name" value="WD40 repeat-like"/>
    <property type="match status" value="1"/>
</dbReference>
<gene>
    <name evidence="8" type="ORF">CHIRRI_LOCUS4314</name>
</gene>
<dbReference type="PROSITE" id="PS00678">
    <property type="entry name" value="WD_REPEATS_1"/>
    <property type="match status" value="2"/>
</dbReference>
<name>A0A9N9RQQ3_9DIPT</name>
<keyword evidence="3" id="KW-0677">Repeat</keyword>
<dbReference type="EMBL" id="OU895877">
    <property type="protein sequence ID" value="CAG9801384.1"/>
    <property type="molecule type" value="Genomic_DNA"/>
</dbReference>
<evidence type="ECO:0000256" key="4">
    <source>
        <dbReference type="ARBA" id="ARBA00022786"/>
    </source>
</evidence>
<dbReference type="InterPro" id="IPR015943">
    <property type="entry name" value="WD40/YVTN_repeat-like_dom_sf"/>
</dbReference>
<keyword evidence="9" id="KW-1185">Reference proteome</keyword>
<dbReference type="PRINTS" id="PR00320">
    <property type="entry name" value="GPROTEINBRPT"/>
</dbReference>
<dbReference type="PANTHER" id="PTHR22852">
    <property type="entry name" value="LETHAL 2 DENTICLELESS PROTEIN RETINOIC ACID-REGULATED NUCLEAR MATRIX-ASSOCIATED PROTEIN"/>
    <property type="match status" value="1"/>
</dbReference>
<accession>A0A9N9RQQ3</accession>
<keyword evidence="2 6" id="KW-0853">WD repeat</keyword>
<dbReference type="GO" id="GO:0043161">
    <property type="term" value="P:proteasome-mediated ubiquitin-dependent protein catabolic process"/>
    <property type="evidence" value="ECO:0007669"/>
    <property type="project" value="TreeGrafter"/>
</dbReference>
<keyword evidence="4" id="KW-0833">Ubl conjugation pathway</keyword>
<dbReference type="InterPro" id="IPR051865">
    <property type="entry name" value="WD-repeat_CDT2_adapter"/>
</dbReference>
<reference evidence="8" key="2">
    <citation type="submission" date="2022-10" db="EMBL/GenBank/DDBJ databases">
        <authorList>
            <consortium name="ENA_rothamsted_submissions"/>
            <consortium name="culmorum"/>
            <person name="King R."/>
        </authorList>
    </citation>
    <scope>NUCLEOTIDE SEQUENCE</scope>
</reference>
<evidence type="ECO:0000256" key="6">
    <source>
        <dbReference type="PROSITE-ProRule" id="PRU00221"/>
    </source>
</evidence>
<evidence type="ECO:0000256" key="3">
    <source>
        <dbReference type="ARBA" id="ARBA00022737"/>
    </source>
</evidence>
<dbReference type="CDD" id="cd00200">
    <property type="entry name" value="WD40"/>
    <property type="match status" value="1"/>
</dbReference>
<dbReference type="GO" id="GO:0005634">
    <property type="term" value="C:nucleus"/>
    <property type="evidence" value="ECO:0007669"/>
    <property type="project" value="TreeGrafter"/>
</dbReference>
<dbReference type="OrthoDB" id="2096344at2759"/>
<dbReference type="AlphaFoldDB" id="A0A9N9RQQ3"/>
<comment type="pathway">
    <text evidence="1">Protein modification; protein ubiquitination.</text>
</comment>
<dbReference type="InterPro" id="IPR001680">
    <property type="entry name" value="WD40_rpt"/>
</dbReference>
<feature type="region of interest" description="Disordered" evidence="7">
    <location>
        <begin position="200"/>
        <end position="226"/>
    </location>
</feature>
<proteinExistence type="inferred from homology"/>